<dbReference type="SUPFAM" id="SSF52799">
    <property type="entry name" value="(Phosphotyrosine protein) phosphatases II"/>
    <property type="match status" value="1"/>
</dbReference>
<reference evidence="2" key="1">
    <citation type="journal article" date="2014" name="Int. J. Syst. Evol. Microbiol.">
        <title>Complete genome sequence of Corynebacterium casei LMG S-19264T (=DSM 44701T), isolated from a smear-ripened cheese.</title>
        <authorList>
            <consortium name="US DOE Joint Genome Institute (JGI-PGF)"/>
            <person name="Walter F."/>
            <person name="Albersmeier A."/>
            <person name="Kalinowski J."/>
            <person name="Ruckert C."/>
        </authorList>
    </citation>
    <scope>NUCLEOTIDE SEQUENCE</scope>
    <source>
        <strain evidence="2">CGMCC 1.15762</strain>
    </source>
</reference>
<dbReference type="EMBL" id="BMJV01000002">
    <property type="protein sequence ID" value="GGG66470.1"/>
    <property type="molecule type" value="Genomic_DNA"/>
</dbReference>
<dbReference type="RefSeq" id="WP_188789292.1">
    <property type="nucleotide sequence ID" value="NZ_BMJV01000002.1"/>
</dbReference>
<protein>
    <submittedName>
        <fullName evidence="2">Protein phosphatase</fullName>
    </submittedName>
</protein>
<name>A0A8J3EFL3_9RHOB</name>
<dbReference type="InterPro" id="IPR029021">
    <property type="entry name" value="Prot-tyrosine_phosphatase-like"/>
</dbReference>
<reference evidence="2" key="2">
    <citation type="submission" date="2020-09" db="EMBL/GenBank/DDBJ databases">
        <authorList>
            <person name="Sun Q."/>
            <person name="Zhou Y."/>
        </authorList>
    </citation>
    <scope>NUCLEOTIDE SEQUENCE</scope>
    <source>
        <strain evidence="2">CGMCC 1.15762</strain>
    </source>
</reference>
<evidence type="ECO:0000259" key="1">
    <source>
        <dbReference type="PROSITE" id="PS50056"/>
    </source>
</evidence>
<evidence type="ECO:0000313" key="2">
    <source>
        <dbReference type="EMBL" id="GGG66470.1"/>
    </source>
</evidence>
<comment type="caution">
    <text evidence="2">The sequence shown here is derived from an EMBL/GenBank/DDBJ whole genome shotgun (WGS) entry which is preliminary data.</text>
</comment>
<dbReference type="Proteomes" id="UP000617145">
    <property type="component" value="Unassembled WGS sequence"/>
</dbReference>
<organism evidence="2 3">
    <name type="scientific">Salipiger pallidus</name>
    <dbReference type="NCBI Taxonomy" id="1775170"/>
    <lineage>
        <taxon>Bacteria</taxon>
        <taxon>Pseudomonadati</taxon>
        <taxon>Pseudomonadota</taxon>
        <taxon>Alphaproteobacteria</taxon>
        <taxon>Rhodobacterales</taxon>
        <taxon>Roseobacteraceae</taxon>
        <taxon>Salipiger</taxon>
    </lineage>
</organism>
<evidence type="ECO:0000313" key="3">
    <source>
        <dbReference type="Proteomes" id="UP000617145"/>
    </source>
</evidence>
<sequence length="190" mass="20814">MHFLPDQSPEAERLEDDRPLLFPVQGTETAGFTGLWLGNLTAAEDGEALQEAGISASLNLAMNIFPGPLQRPDGTWVRRYQIGMIDGPGNAPQTLAAAVMLLDGLALTFTEGKPHYPPSTKGGLLVHCRGGRSRSVTVLALWLYWRQPERYPTFEAALDAMRTLRRQDDSYPLPPMLDLASDVLGTGLLR</sequence>
<dbReference type="InterPro" id="IPR000387">
    <property type="entry name" value="Tyr_Pase_dom"/>
</dbReference>
<dbReference type="Gene3D" id="3.90.190.10">
    <property type="entry name" value="Protein tyrosine phosphatase superfamily"/>
    <property type="match status" value="1"/>
</dbReference>
<gene>
    <name evidence="2" type="ORF">GCM10011415_11590</name>
</gene>
<dbReference type="AlphaFoldDB" id="A0A8J3EFL3"/>
<dbReference type="PROSITE" id="PS50056">
    <property type="entry name" value="TYR_PHOSPHATASE_2"/>
    <property type="match status" value="1"/>
</dbReference>
<feature type="domain" description="Tyrosine specific protein phosphatases" evidence="1">
    <location>
        <begin position="93"/>
        <end position="165"/>
    </location>
</feature>
<proteinExistence type="predicted"/>
<keyword evidence="3" id="KW-1185">Reference proteome</keyword>
<dbReference type="CDD" id="cd14498">
    <property type="entry name" value="DSP"/>
    <property type="match status" value="1"/>
</dbReference>
<accession>A0A8J3EFL3</accession>